<keyword evidence="1" id="KW-0547">Nucleotide-binding</keyword>
<gene>
    <name evidence="5" type="ORF">UFOPK2827_00090</name>
</gene>
<dbReference type="GO" id="GO:0006302">
    <property type="term" value="P:double-strand break repair"/>
    <property type="evidence" value="ECO:0007669"/>
    <property type="project" value="TreeGrafter"/>
</dbReference>
<proteinExistence type="predicted"/>
<evidence type="ECO:0000256" key="1">
    <source>
        <dbReference type="ARBA" id="ARBA00022741"/>
    </source>
</evidence>
<dbReference type="InterPro" id="IPR027417">
    <property type="entry name" value="P-loop_NTPase"/>
</dbReference>
<dbReference type="GO" id="GO:0005524">
    <property type="term" value="F:ATP binding"/>
    <property type="evidence" value="ECO:0007669"/>
    <property type="project" value="UniProtKB-KW"/>
</dbReference>
<evidence type="ECO:0000256" key="2">
    <source>
        <dbReference type="ARBA" id="ARBA00022840"/>
    </source>
</evidence>
<dbReference type="InterPro" id="IPR041222">
    <property type="entry name" value="PriA_3primeBD"/>
</dbReference>
<organism evidence="5">
    <name type="scientific">freshwater metagenome</name>
    <dbReference type="NCBI Taxonomy" id="449393"/>
    <lineage>
        <taxon>unclassified sequences</taxon>
        <taxon>metagenomes</taxon>
        <taxon>ecological metagenomes</taxon>
    </lineage>
</organism>
<reference evidence="5" key="1">
    <citation type="submission" date="2020-05" db="EMBL/GenBank/DDBJ databases">
        <authorList>
            <person name="Chiriac C."/>
            <person name="Salcher M."/>
            <person name="Ghai R."/>
            <person name="Kavagutti S V."/>
        </authorList>
    </citation>
    <scope>NUCLEOTIDE SEQUENCE</scope>
</reference>
<dbReference type="GO" id="GO:0043138">
    <property type="term" value="F:3'-5' DNA helicase activity"/>
    <property type="evidence" value="ECO:0007669"/>
    <property type="project" value="TreeGrafter"/>
</dbReference>
<evidence type="ECO:0000313" key="5">
    <source>
        <dbReference type="EMBL" id="CAB4742599.1"/>
    </source>
</evidence>
<evidence type="ECO:0000256" key="3">
    <source>
        <dbReference type="ARBA" id="ARBA00023125"/>
    </source>
</evidence>
<dbReference type="AlphaFoldDB" id="A0A6J6T8D6"/>
<dbReference type="EMBL" id="CAEZZE010000006">
    <property type="protein sequence ID" value="CAB4742599.1"/>
    <property type="molecule type" value="Genomic_DNA"/>
</dbReference>
<feature type="domain" description="Primosomal protein N' 3' DNA-binding" evidence="4">
    <location>
        <begin position="32"/>
        <end position="126"/>
    </location>
</feature>
<name>A0A6J6T8D6_9ZZZZ</name>
<dbReference type="PANTHER" id="PTHR30580">
    <property type="entry name" value="PRIMOSOMAL PROTEIN N"/>
    <property type="match status" value="1"/>
</dbReference>
<dbReference type="Gene3D" id="3.40.1440.60">
    <property type="entry name" value="PriA, 3(prime) DNA-binding domain"/>
    <property type="match status" value="1"/>
</dbReference>
<keyword evidence="3" id="KW-0238">DNA-binding</keyword>
<dbReference type="GO" id="GO:0003677">
    <property type="term" value="F:DNA binding"/>
    <property type="evidence" value="ECO:0007669"/>
    <property type="project" value="UniProtKB-KW"/>
</dbReference>
<dbReference type="Gene3D" id="3.40.50.300">
    <property type="entry name" value="P-loop containing nucleotide triphosphate hydrolases"/>
    <property type="match status" value="1"/>
</dbReference>
<dbReference type="GO" id="GO:0006270">
    <property type="term" value="P:DNA replication initiation"/>
    <property type="evidence" value="ECO:0007669"/>
    <property type="project" value="TreeGrafter"/>
</dbReference>
<protein>
    <submittedName>
        <fullName evidence="5">Unannotated protein</fullName>
    </submittedName>
</protein>
<accession>A0A6J6T8D6</accession>
<keyword evidence="2" id="KW-0067">ATP-binding</keyword>
<dbReference type="PANTHER" id="PTHR30580:SF0">
    <property type="entry name" value="PRIMOSOMAL PROTEIN N"/>
    <property type="match status" value="1"/>
</dbReference>
<sequence>MAVARPLKLKAEVFRNRSLSSENTGIARVWVDSGVYHLDSEFDYAIPTSLDSVIKIGVRIVVPFGNRECEAIVLSRGVLKNQAGLKQIIKVVSAIPVATAESLRLIAEVSKRWAAHPYDVLRSAIPPRSAAVDKETVVSEKWPAPSRKLVRKYLQFPPAQDAYRLIADYVAARGSGGSVLVLLPDSRSIERLQEFISNAIVLDSNLDKSERYRNYLKTMRERELVVLGTRSSVFAPLPDLAEIILVDDGAESYYEQRSPGWNARDVAALRSELGSISLTLMGYSPSAEVARLIEIGWIKYQPVKASLTVKSFQASSGELLPSGIFTPIRSALKKGPVLFVAPRKGYSQSILCTQCRNVSLCECGGKVLQRGVGRTIECSLCQKKQMDWRCAWCQSQKFFLMGRGSERFAQEIGRAFPGFTVTESSGEKILDSFLLDEGIVIATPGAIPKSSTGFSAVILLECERLFSQSDVRSQERARGILFSSAGSLAIGAELLLVISHSHPVISALSAWKPSLITSRELRDREEVGFPPFTRSLSLEIESGEAPALIRGLKSAQSSGRLPASTRILGPSQAASGKSRLLLLVPIDEGEELVSLIHEFQRKRSISKKTLASLRIDPYSLS</sequence>
<dbReference type="InterPro" id="IPR042115">
    <property type="entry name" value="PriA_3primeBD_sf"/>
</dbReference>
<dbReference type="GO" id="GO:0006310">
    <property type="term" value="P:DNA recombination"/>
    <property type="evidence" value="ECO:0007669"/>
    <property type="project" value="TreeGrafter"/>
</dbReference>
<dbReference type="Pfam" id="PF17764">
    <property type="entry name" value="PriA_3primeBD"/>
    <property type="match status" value="1"/>
</dbReference>
<evidence type="ECO:0000259" key="4">
    <source>
        <dbReference type="Pfam" id="PF17764"/>
    </source>
</evidence>